<evidence type="ECO:0000256" key="1">
    <source>
        <dbReference type="ARBA" id="ARBA00004651"/>
    </source>
</evidence>
<comment type="similarity">
    <text evidence="2">Belongs to the auxin efflux carrier (TC 2.A.69) family.</text>
</comment>
<dbReference type="AlphaFoldDB" id="A0A4R6MD86"/>
<keyword evidence="4" id="KW-1003">Cell membrane</keyword>
<dbReference type="Proteomes" id="UP000294656">
    <property type="component" value="Unassembled WGS sequence"/>
</dbReference>
<feature type="transmembrane region" description="Helical" evidence="8">
    <location>
        <begin position="290"/>
        <end position="313"/>
    </location>
</feature>
<sequence length="316" mass="33974">MSNLLDTVAFSLSVTAPIFIIMILGVVLYRLRIINDNFTDVASKLVFNITLPALLFINISKTPMSEDTNYSLVIYAICATIVTYILLEISANYLVHTRADRGVYVQGAFRSNMGIIGLAYCVNAYGDQVFSVASIYLGGVVMLYNFLSVISLNRSMNANKSLTKTLIGIFKSPLVIAIGSALLFSKFNLHLPATIHQVGSYFSQMTLPLALLCAGATLNVGEFKKDIRVASYASIGKLIAVPFLITFVGILLGYRGMELGVMFLLSSSPAASAGYIIVRAMGGNASLSANIIVLTTVGSILSTSVGITILKMFELI</sequence>
<keyword evidence="6 8" id="KW-1133">Transmembrane helix</keyword>
<evidence type="ECO:0000256" key="4">
    <source>
        <dbReference type="ARBA" id="ARBA00022475"/>
    </source>
</evidence>
<organism evidence="9 10">
    <name type="scientific">Marinomonas balearica</name>
    <dbReference type="NCBI Taxonomy" id="491947"/>
    <lineage>
        <taxon>Bacteria</taxon>
        <taxon>Pseudomonadati</taxon>
        <taxon>Pseudomonadota</taxon>
        <taxon>Gammaproteobacteria</taxon>
        <taxon>Oceanospirillales</taxon>
        <taxon>Oceanospirillaceae</taxon>
        <taxon>Marinomonas</taxon>
    </lineage>
</organism>
<feature type="transmembrane region" description="Helical" evidence="8">
    <location>
        <begin position="41"/>
        <end position="60"/>
    </location>
</feature>
<comment type="subcellular location">
    <subcellularLocation>
        <location evidence="1">Cell membrane</location>
        <topology evidence="1">Multi-pass membrane protein</topology>
    </subcellularLocation>
</comment>
<keyword evidence="3" id="KW-0813">Transport</keyword>
<evidence type="ECO:0000256" key="3">
    <source>
        <dbReference type="ARBA" id="ARBA00022448"/>
    </source>
</evidence>
<evidence type="ECO:0000256" key="6">
    <source>
        <dbReference type="ARBA" id="ARBA00022989"/>
    </source>
</evidence>
<feature type="transmembrane region" description="Helical" evidence="8">
    <location>
        <begin position="260"/>
        <end position="278"/>
    </location>
</feature>
<evidence type="ECO:0000256" key="7">
    <source>
        <dbReference type="ARBA" id="ARBA00023136"/>
    </source>
</evidence>
<protein>
    <recommendedName>
        <fullName evidence="11">Transporter</fullName>
    </recommendedName>
</protein>
<evidence type="ECO:0008006" key="11">
    <source>
        <dbReference type="Google" id="ProtNLM"/>
    </source>
</evidence>
<dbReference type="EMBL" id="SNXC01000009">
    <property type="protein sequence ID" value="TDO99641.1"/>
    <property type="molecule type" value="Genomic_DNA"/>
</dbReference>
<dbReference type="RefSeq" id="WP_133502485.1">
    <property type="nucleotide sequence ID" value="NZ_SNXC01000009.1"/>
</dbReference>
<feature type="transmembrane region" description="Helical" evidence="8">
    <location>
        <begin position="165"/>
        <end position="185"/>
    </location>
</feature>
<feature type="transmembrane region" description="Helical" evidence="8">
    <location>
        <begin position="205"/>
        <end position="223"/>
    </location>
</feature>
<feature type="transmembrane region" description="Helical" evidence="8">
    <location>
        <begin position="12"/>
        <end position="29"/>
    </location>
</feature>
<dbReference type="Pfam" id="PF03547">
    <property type="entry name" value="Mem_trans"/>
    <property type="match status" value="1"/>
</dbReference>
<name>A0A4R6MD86_9GAMM</name>
<dbReference type="GO" id="GO:0005886">
    <property type="term" value="C:plasma membrane"/>
    <property type="evidence" value="ECO:0007669"/>
    <property type="project" value="UniProtKB-SubCell"/>
</dbReference>
<reference evidence="9 10" key="1">
    <citation type="submission" date="2019-03" db="EMBL/GenBank/DDBJ databases">
        <title>Genomic Encyclopedia of Type Strains, Phase III (KMG-III): the genomes of soil and plant-associated and newly described type strains.</title>
        <authorList>
            <person name="Whitman W."/>
        </authorList>
    </citation>
    <scope>NUCLEOTIDE SEQUENCE [LARGE SCALE GENOMIC DNA]</scope>
    <source>
        <strain evidence="9 10">CECT 7378</strain>
    </source>
</reference>
<keyword evidence="7 8" id="KW-0472">Membrane</keyword>
<evidence type="ECO:0000313" key="9">
    <source>
        <dbReference type="EMBL" id="TDO99641.1"/>
    </source>
</evidence>
<dbReference type="GO" id="GO:0055085">
    <property type="term" value="P:transmembrane transport"/>
    <property type="evidence" value="ECO:0007669"/>
    <property type="project" value="InterPro"/>
</dbReference>
<evidence type="ECO:0000313" key="10">
    <source>
        <dbReference type="Proteomes" id="UP000294656"/>
    </source>
</evidence>
<dbReference type="Gene3D" id="1.20.1530.20">
    <property type="match status" value="1"/>
</dbReference>
<dbReference type="PANTHER" id="PTHR36838:SF4">
    <property type="entry name" value="AUXIN EFFLUX CARRIER FAMILY PROTEIN"/>
    <property type="match status" value="1"/>
</dbReference>
<dbReference type="OrthoDB" id="9786439at2"/>
<dbReference type="InterPro" id="IPR004776">
    <property type="entry name" value="Mem_transp_PIN-like"/>
</dbReference>
<keyword evidence="10" id="KW-1185">Reference proteome</keyword>
<gene>
    <name evidence="9" type="ORF">DFP79_0628</name>
</gene>
<feature type="transmembrane region" description="Helical" evidence="8">
    <location>
        <begin position="72"/>
        <end position="95"/>
    </location>
</feature>
<dbReference type="PANTHER" id="PTHR36838">
    <property type="entry name" value="AUXIN EFFLUX CARRIER FAMILY PROTEIN"/>
    <property type="match status" value="1"/>
</dbReference>
<evidence type="ECO:0000256" key="5">
    <source>
        <dbReference type="ARBA" id="ARBA00022692"/>
    </source>
</evidence>
<feature type="transmembrane region" description="Helical" evidence="8">
    <location>
        <begin position="235"/>
        <end position="254"/>
    </location>
</feature>
<comment type="caution">
    <text evidence="9">The sequence shown here is derived from an EMBL/GenBank/DDBJ whole genome shotgun (WGS) entry which is preliminary data.</text>
</comment>
<accession>A0A4R6MD86</accession>
<evidence type="ECO:0000256" key="8">
    <source>
        <dbReference type="SAM" id="Phobius"/>
    </source>
</evidence>
<evidence type="ECO:0000256" key="2">
    <source>
        <dbReference type="ARBA" id="ARBA00010145"/>
    </source>
</evidence>
<keyword evidence="5 8" id="KW-0812">Transmembrane</keyword>
<feature type="transmembrane region" description="Helical" evidence="8">
    <location>
        <begin position="132"/>
        <end position="153"/>
    </location>
</feature>
<proteinExistence type="inferred from homology"/>
<dbReference type="InterPro" id="IPR038770">
    <property type="entry name" value="Na+/solute_symporter_sf"/>
</dbReference>